<dbReference type="InterPro" id="IPR050660">
    <property type="entry name" value="NEK_Ser/Thr_kinase"/>
</dbReference>
<feature type="domain" description="Protein kinase" evidence="9">
    <location>
        <begin position="37"/>
        <end position="258"/>
    </location>
</feature>
<organism evidence="10 11">
    <name type="scientific">Lophiotrema nucula</name>
    <dbReference type="NCBI Taxonomy" id="690887"/>
    <lineage>
        <taxon>Eukaryota</taxon>
        <taxon>Fungi</taxon>
        <taxon>Dikarya</taxon>
        <taxon>Ascomycota</taxon>
        <taxon>Pezizomycotina</taxon>
        <taxon>Dothideomycetes</taxon>
        <taxon>Pleosporomycetidae</taxon>
        <taxon>Pleosporales</taxon>
        <taxon>Lophiotremataceae</taxon>
        <taxon>Lophiotrema</taxon>
    </lineage>
</organism>
<protein>
    <recommendedName>
        <fullName evidence="1">non-specific serine/threonine protein kinase</fullName>
        <ecNumber evidence="1">2.7.11.1</ecNumber>
    </recommendedName>
</protein>
<evidence type="ECO:0000259" key="9">
    <source>
        <dbReference type="PROSITE" id="PS50011"/>
    </source>
</evidence>
<dbReference type="Pfam" id="PF00069">
    <property type="entry name" value="Pkinase"/>
    <property type="match status" value="1"/>
</dbReference>
<proteinExistence type="predicted"/>
<keyword evidence="3" id="KW-0808">Transferase</keyword>
<dbReference type="EC" id="2.7.11.1" evidence="1"/>
<evidence type="ECO:0000256" key="2">
    <source>
        <dbReference type="ARBA" id="ARBA00022527"/>
    </source>
</evidence>
<evidence type="ECO:0000256" key="3">
    <source>
        <dbReference type="ARBA" id="ARBA00022679"/>
    </source>
</evidence>
<dbReference type="PANTHER" id="PTHR43671">
    <property type="entry name" value="SERINE/THREONINE-PROTEIN KINASE NEK"/>
    <property type="match status" value="1"/>
</dbReference>
<name>A0A6A5Z476_9PLEO</name>
<dbReference type="PANTHER" id="PTHR43671:SF98">
    <property type="entry name" value="SERINE_THREONINE-PROTEIN KINASE NEK11"/>
    <property type="match status" value="1"/>
</dbReference>
<dbReference type="AlphaFoldDB" id="A0A6A5Z476"/>
<keyword evidence="6" id="KW-0067">ATP-binding</keyword>
<dbReference type="EMBL" id="ML977328">
    <property type="protein sequence ID" value="KAF2113228.1"/>
    <property type="molecule type" value="Genomic_DNA"/>
</dbReference>
<dbReference type="GO" id="GO:0004674">
    <property type="term" value="F:protein serine/threonine kinase activity"/>
    <property type="evidence" value="ECO:0007669"/>
    <property type="project" value="UniProtKB-KW"/>
</dbReference>
<evidence type="ECO:0000313" key="11">
    <source>
        <dbReference type="Proteomes" id="UP000799770"/>
    </source>
</evidence>
<dbReference type="PROSITE" id="PS50011">
    <property type="entry name" value="PROTEIN_KINASE_DOM"/>
    <property type="match status" value="1"/>
</dbReference>
<accession>A0A6A5Z476</accession>
<evidence type="ECO:0000256" key="1">
    <source>
        <dbReference type="ARBA" id="ARBA00012513"/>
    </source>
</evidence>
<evidence type="ECO:0000256" key="4">
    <source>
        <dbReference type="ARBA" id="ARBA00022741"/>
    </source>
</evidence>
<evidence type="ECO:0000256" key="6">
    <source>
        <dbReference type="ARBA" id="ARBA00022840"/>
    </source>
</evidence>
<dbReference type="Proteomes" id="UP000799770">
    <property type="component" value="Unassembled WGS sequence"/>
</dbReference>
<dbReference type="GO" id="GO:0005524">
    <property type="term" value="F:ATP binding"/>
    <property type="evidence" value="ECO:0007669"/>
    <property type="project" value="UniProtKB-KW"/>
</dbReference>
<evidence type="ECO:0000313" key="10">
    <source>
        <dbReference type="EMBL" id="KAF2113228.1"/>
    </source>
</evidence>
<dbReference type="OrthoDB" id="4062651at2759"/>
<dbReference type="Gene3D" id="1.10.510.10">
    <property type="entry name" value="Transferase(Phosphotransferase) domain 1"/>
    <property type="match status" value="1"/>
</dbReference>
<dbReference type="SMART" id="SM00220">
    <property type="entry name" value="S_TKc"/>
    <property type="match status" value="1"/>
</dbReference>
<keyword evidence="11" id="KW-1185">Reference proteome</keyword>
<comment type="catalytic activity">
    <reaction evidence="7">
        <text>L-threonyl-[protein] + ATP = O-phospho-L-threonyl-[protein] + ADP + H(+)</text>
        <dbReference type="Rhea" id="RHEA:46608"/>
        <dbReference type="Rhea" id="RHEA-COMP:11060"/>
        <dbReference type="Rhea" id="RHEA-COMP:11605"/>
        <dbReference type="ChEBI" id="CHEBI:15378"/>
        <dbReference type="ChEBI" id="CHEBI:30013"/>
        <dbReference type="ChEBI" id="CHEBI:30616"/>
        <dbReference type="ChEBI" id="CHEBI:61977"/>
        <dbReference type="ChEBI" id="CHEBI:456216"/>
        <dbReference type="EC" id="2.7.11.1"/>
    </reaction>
</comment>
<keyword evidence="4" id="KW-0547">Nucleotide-binding</keyword>
<keyword evidence="2" id="KW-0723">Serine/threonine-protein kinase</keyword>
<dbReference type="InterPro" id="IPR011009">
    <property type="entry name" value="Kinase-like_dom_sf"/>
</dbReference>
<evidence type="ECO:0000256" key="7">
    <source>
        <dbReference type="ARBA" id="ARBA00047899"/>
    </source>
</evidence>
<dbReference type="InterPro" id="IPR000719">
    <property type="entry name" value="Prot_kinase_dom"/>
</dbReference>
<reference evidence="10" key="1">
    <citation type="journal article" date="2020" name="Stud. Mycol.">
        <title>101 Dothideomycetes genomes: a test case for predicting lifestyles and emergence of pathogens.</title>
        <authorList>
            <person name="Haridas S."/>
            <person name="Albert R."/>
            <person name="Binder M."/>
            <person name="Bloem J."/>
            <person name="Labutti K."/>
            <person name="Salamov A."/>
            <person name="Andreopoulos B."/>
            <person name="Baker S."/>
            <person name="Barry K."/>
            <person name="Bills G."/>
            <person name="Bluhm B."/>
            <person name="Cannon C."/>
            <person name="Castanera R."/>
            <person name="Culley D."/>
            <person name="Daum C."/>
            <person name="Ezra D."/>
            <person name="Gonzalez J."/>
            <person name="Henrissat B."/>
            <person name="Kuo A."/>
            <person name="Liang C."/>
            <person name="Lipzen A."/>
            <person name="Lutzoni F."/>
            <person name="Magnuson J."/>
            <person name="Mondo S."/>
            <person name="Nolan M."/>
            <person name="Ohm R."/>
            <person name="Pangilinan J."/>
            <person name="Park H.-J."/>
            <person name="Ramirez L."/>
            <person name="Alfaro M."/>
            <person name="Sun H."/>
            <person name="Tritt A."/>
            <person name="Yoshinaga Y."/>
            <person name="Zwiers L.-H."/>
            <person name="Turgeon B."/>
            <person name="Goodwin S."/>
            <person name="Spatafora J."/>
            <person name="Crous P."/>
            <person name="Grigoriev I."/>
        </authorList>
    </citation>
    <scope>NUCLEOTIDE SEQUENCE</scope>
    <source>
        <strain evidence="10">CBS 627.86</strain>
    </source>
</reference>
<keyword evidence="5 10" id="KW-0418">Kinase</keyword>
<evidence type="ECO:0000256" key="5">
    <source>
        <dbReference type="ARBA" id="ARBA00022777"/>
    </source>
</evidence>
<comment type="catalytic activity">
    <reaction evidence="8">
        <text>L-seryl-[protein] + ATP = O-phospho-L-seryl-[protein] + ADP + H(+)</text>
        <dbReference type="Rhea" id="RHEA:17989"/>
        <dbReference type="Rhea" id="RHEA-COMP:9863"/>
        <dbReference type="Rhea" id="RHEA-COMP:11604"/>
        <dbReference type="ChEBI" id="CHEBI:15378"/>
        <dbReference type="ChEBI" id="CHEBI:29999"/>
        <dbReference type="ChEBI" id="CHEBI:30616"/>
        <dbReference type="ChEBI" id="CHEBI:83421"/>
        <dbReference type="ChEBI" id="CHEBI:456216"/>
        <dbReference type="EC" id="2.7.11.1"/>
    </reaction>
</comment>
<sequence>MLQFTLLEATRVDNTVTRCLIKDDDGFYYYANTSKPVAACENLGSEELGSCLNRKGVDPACLWPACADDWREAEADAEKNTTLYIKRPRLMGGLAFLQYPDYHPGLTTREVTVCETLLKAPHPNLVAYHGVITDASDRVTGVVYTRYDSDLLEHIRSGKPFSAEHIISSVSAAVAHLHSLGLVHCDIRPPNIFVKGEGESMQVVLGDFDATYVLGEIIRAKYGSAPFWPVEYEPGMEVDFEIDDFMLKKVEEWLEYQL</sequence>
<gene>
    <name evidence="10" type="ORF">BDV96DRAFT_648200</name>
</gene>
<dbReference type="SUPFAM" id="SSF56112">
    <property type="entry name" value="Protein kinase-like (PK-like)"/>
    <property type="match status" value="1"/>
</dbReference>
<evidence type="ECO:0000256" key="8">
    <source>
        <dbReference type="ARBA" id="ARBA00048679"/>
    </source>
</evidence>